<organism evidence="2 3">
    <name type="scientific">Amycolatopsis taiwanensis</name>
    <dbReference type="NCBI Taxonomy" id="342230"/>
    <lineage>
        <taxon>Bacteria</taxon>
        <taxon>Bacillati</taxon>
        <taxon>Actinomycetota</taxon>
        <taxon>Actinomycetes</taxon>
        <taxon>Pseudonocardiales</taxon>
        <taxon>Pseudonocardiaceae</taxon>
        <taxon>Amycolatopsis</taxon>
    </lineage>
</organism>
<dbReference type="Proteomes" id="UP001165136">
    <property type="component" value="Unassembled WGS sequence"/>
</dbReference>
<accession>A0A9W6R3C1</accession>
<dbReference type="EMBL" id="BSTI01000006">
    <property type="protein sequence ID" value="GLY66730.1"/>
    <property type="molecule type" value="Genomic_DNA"/>
</dbReference>
<dbReference type="RefSeq" id="WP_285487438.1">
    <property type="nucleotide sequence ID" value="NZ_BSTI01000006.1"/>
</dbReference>
<keyword evidence="1" id="KW-1133">Transmembrane helix</keyword>
<keyword evidence="1" id="KW-0812">Transmembrane</keyword>
<protein>
    <submittedName>
        <fullName evidence="2">Uncharacterized protein</fullName>
    </submittedName>
</protein>
<name>A0A9W6R3C1_9PSEU</name>
<feature type="transmembrane region" description="Helical" evidence="1">
    <location>
        <begin position="12"/>
        <end position="30"/>
    </location>
</feature>
<comment type="caution">
    <text evidence="2">The sequence shown here is derived from an EMBL/GenBank/DDBJ whole genome shotgun (WGS) entry which is preliminary data.</text>
</comment>
<keyword evidence="3" id="KW-1185">Reference proteome</keyword>
<reference evidence="2" key="1">
    <citation type="submission" date="2023-03" db="EMBL/GenBank/DDBJ databases">
        <title>Amycolatopsis taiwanensis NBRC 103393.</title>
        <authorList>
            <person name="Ichikawa N."/>
            <person name="Sato H."/>
            <person name="Tonouchi N."/>
        </authorList>
    </citation>
    <scope>NUCLEOTIDE SEQUENCE</scope>
    <source>
        <strain evidence="2">NBRC 103393</strain>
    </source>
</reference>
<dbReference type="AlphaFoldDB" id="A0A9W6R3C1"/>
<keyword evidence="1" id="KW-0472">Membrane</keyword>
<gene>
    <name evidence="2" type="ORF">Atai01_33490</name>
</gene>
<evidence type="ECO:0000256" key="1">
    <source>
        <dbReference type="SAM" id="Phobius"/>
    </source>
</evidence>
<evidence type="ECO:0000313" key="3">
    <source>
        <dbReference type="Proteomes" id="UP001165136"/>
    </source>
</evidence>
<evidence type="ECO:0000313" key="2">
    <source>
        <dbReference type="EMBL" id="GLY66730.1"/>
    </source>
</evidence>
<proteinExistence type="predicted"/>
<sequence>MPPYHEMQPLLWPIITLLWLAVSMYSRAALRRRWRAQPDRTRPSVRLPPDAQDRPSPEKILRARWAKARERYGRVAAEYGAYESDALQVLRMPALADPEVPSTGRFIDAFHEAMALHTETFPPEPMAKQFIAATETAVQAWDAACEAAEKLRASRFTAEERALITQGIKLLELAQGGATAAEQEAAFGAARQVLARLERSVGTRLEWRVPRPARKQIDHRGRPLLP</sequence>